<keyword evidence="2" id="KW-1185">Reference proteome</keyword>
<protein>
    <submittedName>
        <fullName evidence="1">Uncharacterized protein</fullName>
    </submittedName>
</protein>
<evidence type="ECO:0000313" key="1">
    <source>
        <dbReference type="EMBL" id="OQR80009.1"/>
    </source>
</evidence>
<dbReference type="AlphaFoldDB" id="A0A1V9Y2P6"/>
<comment type="caution">
    <text evidence="1">The sequence shown here is derived from an EMBL/GenBank/DDBJ whole genome shotgun (WGS) entry which is preliminary data.</text>
</comment>
<gene>
    <name evidence="1" type="ORF">BIW11_02461</name>
</gene>
<organism evidence="1 2">
    <name type="scientific">Tropilaelaps mercedesae</name>
    <dbReference type="NCBI Taxonomy" id="418985"/>
    <lineage>
        <taxon>Eukaryota</taxon>
        <taxon>Metazoa</taxon>
        <taxon>Ecdysozoa</taxon>
        <taxon>Arthropoda</taxon>
        <taxon>Chelicerata</taxon>
        <taxon>Arachnida</taxon>
        <taxon>Acari</taxon>
        <taxon>Parasitiformes</taxon>
        <taxon>Mesostigmata</taxon>
        <taxon>Gamasina</taxon>
        <taxon>Dermanyssoidea</taxon>
        <taxon>Laelapidae</taxon>
        <taxon>Tropilaelaps</taxon>
    </lineage>
</organism>
<reference evidence="1 2" key="1">
    <citation type="journal article" date="2017" name="Gigascience">
        <title>Draft genome of the honey bee ectoparasitic mite, Tropilaelaps mercedesae, is shaped by the parasitic life history.</title>
        <authorList>
            <person name="Dong X."/>
            <person name="Armstrong S.D."/>
            <person name="Xia D."/>
            <person name="Makepeace B.L."/>
            <person name="Darby A.C."/>
            <person name="Kadowaki T."/>
        </authorList>
    </citation>
    <scope>NUCLEOTIDE SEQUENCE [LARGE SCALE GENOMIC DNA]</scope>
    <source>
        <strain evidence="1">Wuxi-XJTLU</strain>
    </source>
</reference>
<proteinExistence type="predicted"/>
<name>A0A1V9Y2P6_9ACAR</name>
<accession>A0A1V9Y2P6</accession>
<sequence>MEFRFCAPHPKLTHLSRDYVRHSHHFLAGGFSHCSATRRLTVL</sequence>
<dbReference type="EMBL" id="MNPL01000439">
    <property type="protein sequence ID" value="OQR80009.1"/>
    <property type="molecule type" value="Genomic_DNA"/>
</dbReference>
<evidence type="ECO:0000313" key="2">
    <source>
        <dbReference type="Proteomes" id="UP000192247"/>
    </source>
</evidence>
<dbReference type="InParanoid" id="A0A1V9Y2P6"/>
<dbReference type="Proteomes" id="UP000192247">
    <property type="component" value="Unassembled WGS sequence"/>
</dbReference>